<dbReference type="AlphaFoldDB" id="A0A1H5PYJ2"/>
<dbReference type="InterPro" id="IPR014710">
    <property type="entry name" value="RmlC-like_jellyroll"/>
</dbReference>
<dbReference type="GO" id="GO:0046872">
    <property type="term" value="F:metal ion binding"/>
    <property type="evidence" value="ECO:0007669"/>
    <property type="project" value="UniProtKB-KW"/>
</dbReference>
<dbReference type="Pfam" id="PF07883">
    <property type="entry name" value="Cupin_2"/>
    <property type="match status" value="1"/>
</dbReference>
<dbReference type="Gene3D" id="2.60.120.10">
    <property type="entry name" value="Jelly Rolls"/>
    <property type="match status" value="1"/>
</dbReference>
<evidence type="ECO:0000256" key="1">
    <source>
        <dbReference type="ARBA" id="ARBA00022723"/>
    </source>
</evidence>
<dbReference type="PANTHER" id="PTHR35848">
    <property type="entry name" value="OXALATE-BINDING PROTEIN"/>
    <property type="match status" value="1"/>
</dbReference>
<dbReference type="RefSeq" id="WP_069111365.1">
    <property type="nucleotide sequence ID" value="NZ_FNUC01000004.1"/>
</dbReference>
<name>A0A1H5PYJ2_9ACTN</name>
<feature type="domain" description="Cupin type-2" evidence="2">
    <location>
        <begin position="37"/>
        <end position="104"/>
    </location>
</feature>
<keyword evidence="4" id="KW-1185">Reference proteome</keyword>
<dbReference type="InterPro" id="IPR011051">
    <property type="entry name" value="RmlC_Cupin_sf"/>
</dbReference>
<dbReference type="Proteomes" id="UP000181980">
    <property type="component" value="Unassembled WGS sequence"/>
</dbReference>
<organism evidence="3 4">
    <name type="scientific">Jiangella alba</name>
    <dbReference type="NCBI Taxonomy" id="561176"/>
    <lineage>
        <taxon>Bacteria</taxon>
        <taxon>Bacillati</taxon>
        <taxon>Actinomycetota</taxon>
        <taxon>Actinomycetes</taxon>
        <taxon>Jiangellales</taxon>
        <taxon>Jiangellaceae</taxon>
        <taxon>Jiangella</taxon>
    </lineage>
</organism>
<sequence length="126" mass="12999">MTALPAPDPSAAPVQQAVLAAEPAPSGHPGYGLHAGVTHLLPGGSTPLIRHDVAEFVLVHEGVLDAELDGDVRRVGRGDHFTVPAGCWHGFTNPGAEPASMIFAFGGEPGPVTVRRDRPAREGSLS</sequence>
<dbReference type="SUPFAM" id="SSF51182">
    <property type="entry name" value="RmlC-like cupins"/>
    <property type="match status" value="1"/>
</dbReference>
<evidence type="ECO:0000259" key="2">
    <source>
        <dbReference type="Pfam" id="PF07883"/>
    </source>
</evidence>
<dbReference type="InterPro" id="IPR013096">
    <property type="entry name" value="Cupin_2"/>
</dbReference>
<proteinExistence type="predicted"/>
<dbReference type="CDD" id="cd02209">
    <property type="entry name" value="cupin_XRE_C"/>
    <property type="match status" value="1"/>
</dbReference>
<dbReference type="STRING" id="561176.SAMN04488561_6947"/>
<reference evidence="4" key="1">
    <citation type="submission" date="2016-10" db="EMBL/GenBank/DDBJ databases">
        <authorList>
            <person name="Varghese N."/>
            <person name="Submissions S."/>
        </authorList>
    </citation>
    <scope>NUCLEOTIDE SEQUENCE [LARGE SCALE GENOMIC DNA]</scope>
    <source>
        <strain evidence="4">DSM 45237</strain>
    </source>
</reference>
<gene>
    <name evidence="3" type="ORF">SAMN04488561_6947</name>
</gene>
<accession>A0A1H5PYJ2</accession>
<dbReference type="EMBL" id="FNUC01000004">
    <property type="protein sequence ID" value="SEF18876.1"/>
    <property type="molecule type" value="Genomic_DNA"/>
</dbReference>
<evidence type="ECO:0000313" key="4">
    <source>
        <dbReference type="Proteomes" id="UP000181980"/>
    </source>
</evidence>
<evidence type="ECO:0000313" key="3">
    <source>
        <dbReference type="EMBL" id="SEF18876.1"/>
    </source>
</evidence>
<keyword evidence="1" id="KW-0479">Metal-binding</keyword>
<protein>
    <submittedName>
        <fullName evidence="3">Cupin domain-containing protein</fullName>
    </submittedName>
</protein>
<dbReference type="InterPro" id="IPR051610">
    <property type="entry name" value="GPI/OXD"/>
</dbReference>